<dbReference type="InterPro" id="IPR027410">
    <property type="entry name" value="TCP-1-like_intermed_sf"/>
</dbReference>
<dbReference type="Pfam" id="PF00118">
    <property type="entry name" value="Cpn60_TCP1"/>
    <property type="match status" value="1"/>
</dbReference>
<gene>
    <name evidence="3" type="ORF">DMAD_01771</name>
</gene>
<sequence>MKTVAKMHKQLSMLLGRRLPIVRRCVTSARPQPLDEEQSVASSLLKKLDMIGSQLVQDILSGVIQQAGGMTTATILGRALIEESNEYISRGADPKQIRVGLMAAVDEVIYQLNAMARPIHVPSMRLLSVAITSAQGDRPIGGLIYQAIKRAGLEGEIAIKTTNTADVELRFPQNYTQIGNEPEPEPSRSCHLGRWVTIPAVDTLLSQVYAAEQAPGAVPMRTSVVFLVGGSSEADKNQKKKLITDAVMRTRAAVEAGLVPGGGTALIRCMKPLDSLMVDNEDQRLGVRAVRRALRMPCWTIAQSCNIDGNEVARVVEECGMGEDFGFDVVSGRYCSMSVQGIMDPTKVVRSAVTNAAGMASLLITDHEFVSESNN</sequence>
<dbReference type="InterPro" id="IPR001844">
    <property type="entry name" value="Cpn60/GroEL"/>
</dbReference>
<reference evidence="3 4" key="1">
    <citation type="submission" date="2024-02" db="EMBL/GenBank/DDBJ databases">
        <title>A chromosome-level genome assembly of Drosophila madeirensis, a fruit fly species endemic to Madeira island.</title>
        <authorList>
            <person name="Tomihara K."/>
            <person name="Llopart A."/>
            <person name="Yamamoto D."/>
        </authorList>
    </citation>
    <scope>NUCLEOTIDE SEQUENCE [LARGE SCALE GENOMIC DNA]</scope>
    <source>
        <strain evidence="3 4">RF1</strain>
    </source>
</reference>
<dbReference type="Gene3D" id="3.30.260.10">
    <property type="entry name" value="TCP-1-like chaperonin intermediate domain"/>
    <property type="match status" value="2"/>
</dbReference>
<evidence type="ECO:0000313" key="4">
    <source>
        <dbReference type="Proteomes" id="UP001500889"/>
    </source>
</evidence>
<dbReference type="SUPFAM" id="SSF48592">
    <property type="entry name" value="GroEL equatorial domain-like"/>
    <property type="match status" value="1"/>
</dbReference>
<dbReference type="Gene3D" id="1.10.560.10">
    <property type="entry name" value="GroEL-like equatorial domain"/>
    <property type="match status" value="2"/>
</dbReference>
<dbReference type="GO" id="GO:0005524">
    <property type="term" value="F:ATP binding"/>
    <property type="evidence" value="ECO:0007669"/>
    <property type="project" value="InterPro"/>
</dbReference>
<dbReference type="InterPro" id="IPR027413">
    <property type="entry name" value="GROEL-like_equatorial_sf"/>
</dbReference>
<accession>A0AAU9G182</accession>
<dbReference type="Proteomes" id="UP001500889">
    <property type="component" value="Chromosome A"/>
</dbReference>
<evidence type="ECO:0000256" key="2">
    <source>
        <dbReference type="ARBA" id="ARBA00023186"/>
    </source>
</evidence>
<dbReference type="GO" id="GO:0042026">
    <property type="term" value="P:protein refolding"/>
    <property type="evidence" value="ECO:0007669"/>
    <property type="project" value="InterPro"/>
</dbReference>
<evidence type="ECO:0000256" key="1">
    <source>
        <dbReference type="ARBA" id="ARBA00006607"/>
    </source>
</evidence>
<keyword evidence="2" id="KW-0143">Chaperone</keyword>
<dbReference type="PANTHER" id="PTHR45633">
    <property type="entry name" value="60 KDA HEAT SHOCK PROTEIN, MITOCHONDRIAL"/>
    <property type="match status" value="1"/>
</dbReference>
<dbReference type="SUPFAM" id="SSF54849">
    <property type="entry name" value="GroEL-intermediate domain like"/>
    <property type="match status" value="1"/>
</dbReference>
<comment type="similarity">
    <text evidence="1">Belongs to the chaperonin (HSP60) family.</text>
</comment>
<organism evidence="3 4">
    <name type="scientific">Drosophila madeirensis</name>
    <name type="common">Fruit fly</name>
    <dbReference type="NCBI Taxonomy" id="30013"/>
    <lineage>
        <taxon>Eukaryota</taxon>
        <taxon>Metazoa</taxon>
        <taxon>Ecdysozoa</taxon>
        <taxon>Arthropoda</taxon>
        <taxon>Hexapoda</taxon>
        <taxon>Insecta</taxon>
        <taxon>Pterygota</taxon>
        <taxon>Neoptera</taxon>
        <taxon>Endopterygota</taxon>
        <taxon>Diptera</taxon>
        <taxon>Brachycera</taxon>
        <taxon>Muscomorpha</taxon>
        <taxon>Ephydroidea</taxon>
        <taxon>Drosophilidae</taxon>
        <taxon>Drosophila</taxon>
        <taxon>Sophophora</taxon>
    </lineage>
</organism>
<name>A0AAU9G182_DROMD</name>
<evidence type="ECO:0000313" key="3">
    <source>
        <dbReference type="EMBL" id="BFG02200.1"/>
    </source>
</evidence>
<dbReference type="EMBL" id="AP029266">
    <property type="protein sequence ID" value="BFG02200.1"/>
    <property type="molecule type" value="Genomic_DNA"/>
</dbReference>
<keyword evidence="3" id="KW-0346">Stress response</keyword>
<proteinExistence type="inferred from homology"/>
<dbReference type="AlphaFoldDB" id="A0AAU9G182"/>
<dbReference type="InterPro" id="IPR002423">
    <property type="entry name" value="Cpn60/GroEL/TCP-1"/>
</dbReference>
<dbReference type="GO" id="GO:0140662">
    <property type="term" value="F:ATP-dependent protein folding chaperone"/>
    <property type="evidence" value="ECO:0007669"/>
    <property type="project" value="InterPro"/>
</dbReference>
<keyword evidence="4" id="KW-1185">Reference proteome</keyword>
<protein>
    <submittedName>
        <fullName evidence="3">Heat shock protein 60A-like</fullName>
    </submittedName>
</protein>